<dbReference type="GO" id="GO:0010181">
    <property type="term" value="F:FMN binding"/>
    <property type="evidence" value="ECO:0007669"/>
    <property type="project" value="InterPro"/>
</dbReference>
<organism evidence="2 3">
    <name type="scientific">Apophysomyces ossiformis</name>
    <dbReference type="NCBI Taxonomy" id="679940"/>
    <lineage>
        <taxon>Eukaryota</taxon>
        <taxon>Fungi</taxon>
        <taxon>Fungi incertae sedis</taxon>
        <taxon>Mucoromycota</taxon>
        <taxon>Mucoromycotina</taxon>
        <taxon>Mucoromycetes</taxon>
        <taxon>Mucorales</taxon>
        <taxon>Mucorineae</taxon>
        <taxon>Mucoraceae</taxon>
        <taxon>Apophysomyces</taxon>
    </lineage>
</organism>
<dbReference type="SUPFAM" id="SSF51395">
    <property type="entry name" value="FMN-linked oxidoreductases"/>
    <property type="match status" value="1"/>
</dbReference>
<comment type="caution">
    <text evidence="2">The sequence shown here is derived from an EMBL/GenBank/DDBJ whole genome shotgun (WGS) entry which is preliminary data.</text>
</comment>
<dbReference type="PANTHER" id="PTHR22893">
    <property type="entry name" value="NADH OXIDOREDUCTASE-RELATED"/>
    <property type="match status" value="1"/>
</dbReference>
<accession>A0A8H7BE96</accession>
<dbReference type="InterPro" id="IPR045247">
    <property type="entry name" value="Oye-like"/>
</dbReference>
<gene>
    <name evidence="2" type="ORF">EC973_008240</name>
</gene>
<dbReference type="OrthoDB" id="276546at2759"/>
<dbReference type="GO" id="GO:0016491">
    <property type="term" value="F:oxidoreductase activity"/>
    <property type="evidence" value="ECO:0007669"/>
    <property type="project" value="InterPro"/>
</dbReference>
<evidence type="ECO:0000259" key="1">
    <source>
        <dbReference type="Pfam" id="PF00724"/>
    </source>
</evidence>
<name>A0A8H7BE96_9FUNG</name>
<dbReference type="Pfam" id="PF00724">
    <property type="entry name" value="Oxidored_FMN"/>
    <property type="match status" value="1"/>
</dbReference>
<evidence type="ECO:0000313" key="2">
    <source>
        <dbReference type="EMBL" id="KAF7720471.1"/>
    </source>
</evidence>
<sequence>LGKLALKHRIVMAPMTRNRATEAHVPTNLIVRYYEQHASRPGTLLITESVIVTERAGGYAYVPGLWNKEQVAGWSKVVDVVHAKESFVFFQLWSVGESALIMPNYLADRGFDAVSSADIPSTDGKSPNVRALTTAEVKEYVQGFITAGKNAIKAGADGVEIYGANGYIFEQFLNDTVNNQRTDEYGGSIENRA</sequence>
<dbReference type="Gene3D" id="3.20.20.70">
    <property type="entry name" value="Aldolase class I"/>
    <property type="match status" value="1"/>
</dbReference>
<feature type="non-terminal residue" evidence="2">
    <location>
        <position position="1"/>
    </location>
</feature>
<keyword evidence="3" id="KW-1185">Reference proteome</keyword>
<dbReference type="InterPro" id="IPR001155">
    <property type="entry name" value="OxRdtase_FMN_N"/>
</dbReference>
<dbReference type="InterPro" id="IPR013785">
    <property type="entry name" value="Aldolase_TIM"/>
</dbReference>
<evidence type="ECO:0000313" key="3">
    <source>
        <dbReference type="Proteomes" id="UP000605846"/>
    </source>
</evidence>
<dbReference type="EMBL" id="JABAYA010000698">
    <property type="protein sequence ID" value="KAF7720471.1"/>
    <property type="molecule type" value="Genomic_DNA"/>
</dbReference>
<protein>
    <recommendedName>
        <fullName evidence="1">NADH:flavin oxidoreductase/NADH oxidase N-terminal domain-containing protein</fullName>
    </recommendedName>
</protein>
<proteinExistence type="predicted"/>
<dbReference type="Proteomes" id="UP000605846">
    <property type="component" value="Unassembled WGS sequence"/>
</dbReference>
<feature type="domain" description="NADH:flavin oxidoreductase/NADH oxidase N-terminal" evidence="1">
    <location>
        <begin position="1"/>
        <end position="193"/>
    </location>
</feature>
<dbReference type="PANTHER" id="PTHR22893:SF91">
    <property type="entry name" value="NADPH DEHYDROGENASE 2-RELATED"/>
    <property type="match status" value="1"/>
</dbReference>
<reference evidence="2" key="1">
    <citation type="submission" date="2020-01" db="EMBL/GenBank/DDBJ databases">
        <title>Genome Sequencing of Three Apophysomyces-Like Fungal Strains Confirms a Novel Fungal Genus in the Mucoromycota with divergent Burkholderia-like Endosymbiotic Bacteria.</title>
        <authorList>
            <person name="Stajich J.E."/>
            <person name="Macias A.M."/>
            <person name="Carter-House D."/>
            <person name="Lovett B."/>
            <person name="Kasson L.R."/>
            <person name="Berry K."/>
            <person name="Grigoriev I."/>
            <person name="Chang Y."/>
            <person name="Spatafora J."/>
            <person name="Kasson M.T."/>
        </authorList>
    </citation>
    <scope>NUCLEOTIDE SEQUENCE</scope>
    <source>
        <strain evidence="2">NRRL A-21654</strain>
    </source>
</reference>
<dbReference type="AlphaFoldDB" id="A0A8H7BE96"/>